<dbReference type="Proteomes" id="UP000262195">
    <property type="component" value="Unassembled WGS sequence"/>
</dbReference>
<evidence type="ECO:0000313" key="3">
    <source>
        <dbReference type="Proteomes" id="UP000262195"/>
    </source>
</evidence>
<evidence type="ECO:0000256" key="1">
    <source>
        <dbReference type="SAM" id="Phobius"/>
    </source>
</evidence>
<dbReference type="RefSeq" id="WP_022795698.1">
    <property type="nucleotide sequence ID" value="NZ_JBQEAI010000027.1"/>
</dbReference>
<comment type="caution">
    <text evidence="2">The sequence shown here is derived from an EMBL/GenBank/DDBJ whole genome shotgun (WGS) entry which is preliminary data.</text>
</comment>
<dbReference type="EMBL" id="DQHO01000027">
    <property type="protein sequence ID" value="HCS93912.1"/>
    <property type="molecule type" value="Genomic_DNA"/>
</dbReference>
<gene>
    <name evidence="2" type="ORF">DIW15_04300</name>
</gene>
<proteinExistence type="predicted"/>
<reference evidence="2 3" key="1">
    <citation type="journal article" date="2018" name="Nat. Biotechnol.">
        <title>A standardized bacterial taxonomy based on genome phylogeny substantially revises the tree of life.</title>
        <authorList>
            <person name="Parks D.H."/>
            <person name="Chuvochina M."/>
            <person name="Waite D.W."/>
            <person name="Rinke C."/>
            <person name="Skarshewski A."/>
            <person name="Chaumeil P.A."/>
            <person name="Hugenholtz P."/>
        </authorList>
    </citation>
    <scope>NUCLEOTIDE SEQUENCE [LARGE SCALE GENOMIC DNA]</scope>
    <source>
        <strain evidence="2">UBA11306</strain>
    </source>
</reference>
<protein>
    <submittedName>
        <fullName evidence="2">Uncharacterized protein</fullName>
    </submittedName>
</protein>
<organism evidence="2 3">
    <name type="scientific">Bavariicoccus seileri</name>
    <dbReference type="NCBI Taxonomy" id="549685"/>
    <lineage>
        <taxon>Bacteria</taxon>
        <taxon>Bacillati</taxon>
        <taxon>Bacillota</taxon>
        <taxon>Bacilli</taxon>
        <taxon>Lactobacillales</taxon>
        <taxon>Enterococcaceae</taxon>
        <taxon>Bavariicoccus</taxon>
    </lineage>
</organism>
<name>A0A3D4S613_9ENTE</name>
<keyword evidence="1" id="KW-0812">Transmembrane</keyword>
<dbReference type="AlphaFoldDB" id="A0A3D4S613"/>
<keyword evidence="1" id="KW-1133">Transmembrane helix</keyword>
<sequence>MPSNVNLDGKVKKRLALGIIITIVVISVSYLYFTTIFQRKTVTIQKINHEQNLVYVSEKVDQPITSSDTNYYFSYSSINDFSVGDIVEITLKKEAVGTTFPAKINVIHMRKYNH</sequence>
<evidence type="ECO:0000313" key="2">
    <source>
        <dbReference type="EMBL" id="HCS93912.1"/>
    </source>
</evidence>
<accession>A0A3D4S613</accession>
<feature type="transmembrane region" description="Helical" evidence="1">
    <location>
        <begin position="15"/>
        <end position="33"/>
    </location>
</feature>
<keyword evidence="1" id="KW-0472">Membrane</keyword>